<evidence type="ECO:0000256" key="3">
    <source>
        <dbReference type="ARBA" id="ARBA00023200"/>
    </source>
</evidence>
<dbReference type="SUPFAM" id="SSF53955">
    <property type="entry name" value="Lysozyme-like"/>
    <property type="match status" value="1"/>
</dbReference>
<dbReference type="PANTHER" id="PTHR38107:SF3">
    <property type="entry name" value="LYSOZYME RRRD-RELATED"/>
    <property type="match status" value="1"/>
</dbReference>
<comment type="caution">
    <text evidence="5">The sequence shown here is derived from an EMBL/GenBank/DDBJ whole genome shotgun (WGS) entry which is preliminary data.</text>
</comment>
<dbReference type="EMBL" id="JABBFZ010000002">
    <property type="protein sequence ID" value="NML30216.1"/>
    <property type="molecule type" value="Genomic_DNA"/>
</dbReference>
<dbReference type="CDD" id="cd00737">
    <property type="entry name" value="lyz_endolysin_autolysin"/>
    <property type="match status" value="1"/>
</dbReference>
<sequence>MPNAYGSTTINSASNSYIGAPGNRHDRPWRASGRIKTFIAVWESGRLEGTTRIFHPDQTHIDAPVSNGMILLVYRDDRGNPTVGCGHLVVPEDNLQVGQTIAVAHATALLENDLRRTENAINRNINIPLHQYEYDAMVSILFNAGSGNAAIEMTRRVNHADYENISTYITTFHCRNPRLHRRRLSEARVFAQGIYDASH</sequence>
<comment type="similarity">
    <text evidence="4">Belongs to the glycosyl hydrolase 24 family.</text>
</comment>
<name>A0A7X9ZW12_9BURK</name>
<dbReference type="GO" id="GO:0003796">
    <property type="term" value="F:lysozyme activity"/>
    <property type="evidence" value="ECO:0007669"/>
    <property type="project" value="UniProtKB-EC"/>
</dbReference>
<keyword evidence="1 4" id="KW-0929">Antimicrobial</keyword>
<dbReference type="GO" id="GO:0042742">
    <property type="term" value="P:defense response to bacterium"/>
    <property type="evidence" value="ECO:0007669"/>
    <property type="project" value="UniProtKB-KW"/>
</dbReference>
<dbReference type="Gene3D" id="1.10.530.40">
    <property type="match status" value="1"/>
</dbReference>
<keyword evidence="3" id="KW-1035">Host cytoplasm</keyword>
<dbReference type="Pfam" id="PF00959">
    <property type="entry name" value="Phage_lysozyme"/>
    <property type="match status" value="1"/>
</dbReference>
<keyword evidence="6" id="KW-1185">Reference proteome</keyword>
<organism evidence="5 6">
    <name type="scientific">Paraburkholderia antibiotica</name>
    <dbReference type="NCBI Taxonomy" id="2728839"/>
    <lineage>
        <taxon>Bacteria</taxon>
        <taxon>Pseudomonadati</taxon>
        <taxon>Pseudomonadota</taxon>
        <taxon>Betaproteobacteria</taxon>
        <taxon>Burkholderiales</taxon>
        <taxon>Burkholderiaceae</taxon>
        <taxon>Paraburkholderia</taxon>
    </lineage>
</organism>
<dbReference type="EC" id="3.2.1.17" evidence="4"/>
<proteinExistence type="inferred from homology"/>
<dbReference type="InterPro" id="IPR023347">
    <property type="entry name" value="Lysozyme_dom_sf"/>
</dbReference>
<keyword evidence="4" id="KW-0378">Hydrolase</keyword>
<evidence type="ECO:0000256" key="2">
    <source>
        <dbReference type="ARBA" id="ARBA00022638"/>
    </source>
</evidence>
<dbReference type="PANTHER" id="PTHR38107">
    <property type="match status" value="1"/>
</dbReference>
<accession>A0A7X9ZW12</accession>
<dbReference type="Proteomes" id="UP000583127">
    <property type="component" value="Unassembled WGS sequence"/>
</dbReference>
<dbReference type="AlphaFoldDB" id="A0A7X9ZW12"/>
<evidence type="ECO:0000256" key="1">
    <source>
        <dbReference type="ARBA" id="ARBA00022529"/>
    </source>
</evidence>
<dbReference type="InterPro" id="IPR023346">
    <property type="entry name" value="Lysozyme-like_dom_sf"/>
</dbReference>
<comment type="catalytic activity">
    <reaction evidence="4">
        <text>Hydrolysis of (1-&gt;4)-beta-linkages between N-acetylmuramic acid and N-acetyl-D-glucosamine residues in a peptidoglycan and between N-acetyl-D-glucosamine residues in chitodextrins.</text>
        <dbReference type="EC" id="3.2.1.17"/>
    </reaction>
</comment>
<gene>
    <name evidence="5" type="ORF">HHL14_05150</name>
</gene>
<dbReference type="InterPro" id="IPR002196">
    <property type="entry name" value="Glyco_hydro_24"/>
</dbReference>
<keyword evidence="2 4" id="KW-0081">Bacteriolytic enzyme</keyword>
<dbReference type="GO" id="GO:0016998">
    <property type="term" value="P:cell wall macromolecule catabolic process"/>
    <property type="evidence" value="ECO:0007669"/>
    <property type="project" value="InterPro"/>
</dbReference>
<dbReference type="InterPro" id="IPR033907">
    <property type="entry name" value="Endolysin_autolysin"/>
</dbReference>
<protein>
    <recommendedName>
        <fullName evidence="4">Lysozyme</fullName>
        <ecNumber evidence="4">3.2.1.17</ecNumber>
    </recommendedName>
</protein>
<dbReference type="RefSeq" id="WP_169496497.1">
    <property type="nucleotide sequence ID" value="NZ_JABBFZ010000002.1"/>
</dbReference>
<dbReference type="InterPro" id="IPR051018">
    <property type="entry name" value="Bacteriophage_GH24"/>
</dbReference>
<evidence type="ECO:0000313" key="6">
    <source>
        <dbReference type="Proteomes" id="UP000583127"/>
    </source>
</evidence>
<evidence type="ECO:0000256" key="4">
    <source>
        <dbReference type="RuleBase" id="RU003788"/>
    </source>
</evidence>
<keyword evidence="4" id="KW-0326">Glycosidase</keyword>
<dbReference type="GO" id="GO:0031640">
    <property type="term" value="P:killing of cells of another organism"/>
    <property type="evidence" value="ECO:0007669"/>
    <property type="project" value="UniProtKB-KW"/>
</dbReference>
<dbReference type="GO" id="GO:0009253">
    <property type="term" value="P:peptidoglycan catabolic process"/>
    <property type="evidence" value="ECO:0007669"/>
    <property type="project" value="InterPro"/>
</dbReference>
<reference evidence="5 6" key="1">
    <citation type="submission" date="2020-04" db="EMBL/GenBank/DDBJ databases">
        <title>Paraburkholderia sp. G-4-1-8 isolated from soil.</title>
        <authorList>
            <person name="Dahal R.H."/>
        </authorList>
    </citation>
    <scope>NUCLEOTIDE SEQUENCE [LARGE SCALE GENOMIC DNA]</scope>
    <source>
        <strain evidence="5 6">G-4-1-8</strain>
    </source>
</reference>
<evidence type="ECO:0000313" key="5">
    <source>
        <dbReference type="EMBL" id="NML30216.1"/>
    </source>
</evidence>